<evidence type="ECO:0000256" key="2">
    <source>
        <dbReference type="ARBA" id="ARBA00008335"/>
    </source>
</evidence>
<protein>
    <submittedName>
        <fullName evidence="9">MFSD9 protein</fullName>
    </submittedName>
</protein>
<feature type="non-terminal residue" evidence="9">
    <location>
        <position position="1"/>
    </location>
</feature>
<dbReference type="PANTHER" id="PTHR23504">
    <property type="entry name" value="MAJOR FACILITATOR SUPERFAMILY DOMAIN-CONTAINING PROTEIN 10"/>
    <property type="match status" value="1"/>
</dbReference>
<feature type="transmembrane region" description="Helical" evidence="7">
    <location>
        <begin position="104"/>
        <end position="129"/>
    </location>
</feature>
<dbReference type="AlphaFoldDB" id="A0A852CE10"/>
<keyword evidence="3" id="KW-0813">Transport</keyword>
<evidence type="ECO:0000256" key="5">
    <source>
        <dbReference type="ARBA" id="ARBA00022989"/>
    </source>
</evidence>
<dbReference type="PROSITE" id="PS00216">
    <property type="entry name" value="SUGAR_TRANSPORT_1"/>
    <property type="match status" value="1"/>
</dbReference>
<feature type="non-terminal residue" evidence="9">
    <location>
        <position position="468"/>
    </location>
</feature>
<comment type="caution">
    <text evidence="9">The sequence shown here is derived from an EMBL/GenBank/DDBJ whole genome shotgun (WGS) entry which is preliminary data.</text>
</comment>
<gene>
    <name evidence="9" type="primary">Mfsd9</name>
    <name evidence="9" type="ORF">RAMSUL_R02567</name>
</gene>
<dbReference type="CDD" id="cd17390">
    <property type="entry name" value="MFS_MFSD9"/>
    <property type="match status" value="1"/>
</dbReference>
<proteinExistence type="inferred from homology"/>
<evidence type="ECO:0000259" key="8">
    <source>
        <dbReference type="PROSITE" id="PS50850"/>
    </source>
</evidence>
<dbReference type="SUPFAM" id="SSF103473">
    <property type="entry name" value="MFS general substrate transporter"/>
    <property type="match status" value="1"/>
</dbReference>
<dbReference type="GO" id="GO:0022857">
    <property type="term" value="F:transmembrane transporter activity"/>
    <property type="evidence" value="ECO:0007669"/>
    <property type="project" value="InterPro"/>
</dbReference>
<name>A0A852CE10_9PICI</name>
<dbReference type="InterPro" id="IPR011701">
    <property type="entry name" value="MFS"/>
</dbReference>
<feature type="transmembrane region" description="Helical" evidence="7">
    <location>
        <begin position="71"/>
        <end position="92"/>
    </location>
</feature>
<feature type="transmembrane region" description="Helical" evidence="7">
    <location>
        <begin position="434"/>
        <end position="452"/>
    </location>
</feature>
<feature type="transmembrane region" description="Helical" evidence="7">
    <location>
        <begin position="279"/>
        <end position="298"/>
    </location>
</feature>
<dbReference type="PRINTS" id="PR01035">
    <property type="entry name" value="TCRTETA"/>
</dbReference>
<dbReference type="InterPro" id="IPR005829">
    <property type="entry name" value="Sugar_transporter_CS"/>
</dbReference>
<evidence type="ECO:0000256" key="3">
    <source>
        <dbReference type="ARBA" id="ARBA00022448"/>
    </source>
</evidence>
<feature type="transmembrane region" description="Helical" evidence="7">
    <location>
        <begin position="189"/>
        <end position="210"/>
    </location>
</feature>
<evidence type="ECO:0000256" key="1">
    <source>
        <dbReference type="ARBA" id="ARBA00004141"/>
    </source>
</evidence>
<dbReference type="Pfam" id="PF07690">
    <property type="entry name" value="MFS_1"/>
    <property type="match status" value="1"/>
</dbReference>
<dbReference type="EMBL" id="WBNM01031352">
    <property type="protein sequence ID" value="NXP78978.1"/>
    <property type="molecule type" value="Genomic_DNA"/>
</dbReference>
<organism evidence="9 10">
    <name type="scientific">Ramphastos sulfuratus</name>
    <dbReference type="NCBI Taxonomy" id="322582"/>
    <lineage>
        <taxon>Eukaryota</taxon>
        <taxon>Metazoa</taxon>
        <taxon>Chordata</taxon>
        <taxon>Craniata</taxon>
        <taxon>Vertebrata</taxon>
        <taxon>Euteleostomi</taxon>
        <taxon>Archelosauria</taxon>
        <taxon>Archosauria</taxon>
        <taxon>Dinosauria</taxon>
        <taxon>Saurischia</taxon>
        <taxon>Theropoda</taxon>
        <taxon>Coelurosauria</taxon>
        <taxon>Aves</taxon>
        <taxon>Neognathae</taxon>
        <taxon>Neoaves</taxon>
        <taxon>Telluraves</taxon>
        <taxon>Coraciimorphae</taxon>
        <taxon>Piciformes</taxon>
        <taxon>Ramphastidae</taxon>
        <taxon>Ramphastos</taxon>
    </lineage>
</organism>
<evidence type="ECO:0000256" key="6">
    <source>
        <dbReference type="ARBA" id="ARBA00023136"/>
    </source>
</evidence>
<dbReference type="Proteomes" id="UP000611227">
    <property type="component" value="Unassembled WGS sequence"/>
</dbReference>
<reference evidence="9" key="1">
    <citation type="submission" date="2019-09" db="EMBL/GenBank/DDBJ databases">
        <title>Bird 10,000 Genomes (B10K) Project - Family phase.</title>
        <authorList>
            <person name="Zhang G."/>
        </authorList>
    </citation>
    <scope>NUCLEOTIDE SEQUENCE</scope>
    <source>
        <strain evidence="9">B10K-DU-001-30</strain>
        <tissue evidence="9">Muscle</tissue>
    </source>
</reference>
<feature type="transmembrane region" description="Helical" evidence="7">
    <location>
        <begin position="40"/>
        <end position="59"/>
    </location>
</feature>
<evidence type="ECO:0000313" key="9">
    <source>
        <dbReference type="EMBL" id="NXP78978.1"/>
    </source>
</evidence>
<keyword evidence="6 7" id="KW-0472">Membrane</keyword>
<feature type="transmembrane region" description="Helical" evidence="7">
    <location>
        <begin position="318"/>
        <end position="340"/>
    </location>
</feature>
<evidence type="ECO:0000256" key="7">
    <source>
        <dbReference type="SAM" id="Phobius"/>
    </source>
</evidence>
<dbReference type="GO" id="GO:0016020">
    <property type="term" value="C:membrane"/>
    <property type="evidence" value="ECO:0007669"/>
    <property type="project" value="UniProtKB-SubCell"/>
</dbReference>
<keyword evidence="4 7" id="KW-0812">Transmembrane</keyword>
<accession>A0A852CE10</accession>
<dbReference type="InterPro" id="IPR020846">
    <property type="entry name" value="MFS_dom"/>
</dbReference>
<dbReference type="PANTHER" id="PTHR23504:SF14">
    <property type="entry name" value="MAJOR FACILITATOR SUPERFAMILY DOMAIN-CONTAINING PROTEIN 9"/>
    <property type="match status" value="1"/>
</dbReference>
<keyword evidence="10" id="KW-1185">Reference proteome</keyword>
<dbReference type="InterPro" id="IPR001958">
    <property type="entry name" value="Tet-R_TetA/multi-R_MdtG-like"/>
</dbReference>
<dbReference type="Gene3D" id="1.20.1250.20">
    <property type="entry name" value="MFS general substrate transporter like domains"/>
    <property type="match status" value="1"/>
</dbReference>
<sequence length="468" mass="50270">AVAPAATGRGCAAAVGRMEEDGGRGAVASPAPASRRFVRCLYAVGFLDLFGVSMVVPLMNLHIRSLGASHTVAGIIGSLYGIMQLFSSTFVGCWSDIVGRRYSLLACILLSALGYFLLGTSTTVLLFAISRVPVGIFKHTLSISKALLSDLVSERDRPLVMGRFNAASSVGFILGPVVGGYLTELEDGFYQTSFICASIFLLNAGLVWMLPWSEENTSNREHQQDNKGKDSFSAKANHDQHLNSATNRAMASSESLFWSPWIQLATVLKRIKGIACSDLWDIFLVRLLMSVAILLYYSNFSLALEERFGVKPLLAGYLMSYSSALGVLAGCLLGPITRLYQHNTYRLLLHSSTLTCTLILLYASALSIWMVILSSTFLAFSTTIGRTCIIDLELTIGGNEASGTLLGVGQSVTSVGRIVAPLLSGFSQEFSPCGPPSLGVGLALVAILVMNANKQKYCSRGNVKLKNQ</sequence>
<feature type="domain" description="Major facilitator superfamily (MFS) profile" evidence="8">
    <location>
        <begin position="37"/>
        <end position="457"/>
    </location>
</feature>
<dbReference type="InterPro" id="IPR036259">
    <property type="entry name" value="MFS_trans_sf"/>
</dbReference>
<evidence type="ECO:0000256" key="4">
    <source>
        <dbReference type="ARBA" id="ARBA00022692"/>
    </source>
</evidence>
<keyword evidence="5 7" id="KW-1133">Transmembrane helix</keyword>
<comment type="similarity">
    <text evidence="2">Belongs to the major facilitator superfamily.</text>
</comment>
<feature type="transmembrane region" description="Helical" evidence="7">
    <location>
        <begin position="347"/>
        <end position="372"/>
    </location>
</feature>
<dbReference type="PROSITE" id="PS50850">
    <property type="entry name" value="MFS"/>
    <property type="match status" value="1"/>
</dbReference>
<comment type="subcellular location">
    <subcellularLocation>
        <location evidence="1">Membrane</location>
        <topology evidence="1">Multi-pass membrane protein</topology>
    </subcellularLocation>
</comment>
<evidence type="ECO:0000313" key="10">
    <source>
        <dbReference type="Proteomes" id="UP000611227"/>
    </source>
</evidence>